<evidence type="ECO:0000256" key="2">
    <source>
        <dbReference type="ARBA" id="ARBA00022448"/>
    </source>
</evidence>
<accession>A0A2F0Q4G5</accession>
<reference evidence="10" key="1">
    <citation type="submission" date="2016-04" db="EMBL/GenBank/DDBJ databases">
        <authorList>
            <person name="Osei Sekyere J."/>
            <person name="Sivertsen A."/>
            <person name="Pedersen A.T."/>
            <person name="Sundsfjord A."/>
        </authorList>
    </citation>
    <scope>NUCLEOTIDE SEQUENCE [LARGE SCALE GENOMIC DNA]</scope>
    <source>
        <strain evidence="10">945174350</strain>
    </source>
</reference>
<evidence type="ECO:0000313" key="9">
    <source>
        <dbReference type="EMBL" id="OCO91239.1"/>
    </source>
</evidence>
<dbReference type="Pfam" id="PF07690">
    <property type="entry name" value="MFS_1"/>
    <property type="match status" value="1"/>
</dbReference>
<sequence>MIDNYWKNNLLVCTLGAFTTVFAMTLMLPFLPVYVEELGVVGHTKVVQWSGIAFSATFFAAGLVAPLWGYLGDKYGRKSMLVRASLGMAIVMSLMGFATNIWQLVFLRLLAGLAGGYSSGATILIAIQTPKARSAWALGVLASGVMAGNLMGPLIGGVMPPLIGIRPTFWGAGILIFLSFLLTAFYVKENHTTALLSDKKNVMHESPVVNHRVVFTMLITAFLLMFANMSIEPIITVYVDKLANNGLDTTFIAGLVMSAAALGSILSAAQLGKLADRIGHEKVISSALLVSGLLLIPQAFVTHGWQLIALRFLMGLALGGLLPCITAVIKKNVNDDNAGKILGFSVSAQFCGQVVGPLMGGFIGGYQGLSPVFLYTSIIMMFGAYLSAKLISRHGK</sequence>
<dbReference type="PANTHER" id="PTHR43414:SF6">
    <property type="entry name" value="MULTIDRUG RESISTANCE PROTEIN MDTG"/>
    <property type="match status" value="1"/>
</dbReference>
<dbReference type="RefSeq" id="WP_055316322.1">
    <property type="nucleotide sequence ID" value="NZ_CADDTT010000055.1"/>
</dbReference>
<dbReference type="Proteomes" id="UP000050489">
    <property type="component" value="Unassembled WGS sequence"/>
</dbReference>
<comment type="caution">
    <text evidence="9">The sequence shown here is derived from an EMBL/GenBank/DDBJ whole genome shotgun (WGS) entry which is preliminary data.</text>
</comment>
<dbReference type="InterPro" id="IPR011701">
    <property type="entry name" value="MFS"/>
</dbReference>
<proteinExistence type="predicted"/>
<dbReference type="PRINTS" id="PR01035">
    <property type="entry name" value="TCRTETA"/>
</dbReference>
<feature type="transmembrane region" description="Helical" evidence="7">
    <location>
        <begin position="134"/>
        <end position="156"/>
    </location>
</feature>
<dbReference type="GO" id="GO:0022857">
    <property type="term" value="F:transmembrane transporter activity"/>
    <property type="evidence" value="ECO:0007669"/>
    <property type="project" value="InterPro"/>
</dbReference>
<dbReference type="GO" id="GO:0005886">
    <property type="term" value="C:plasma membrane"/>
    <property type="evidence" value="ECO:0007669"/>
    <property type="project" value="UniProtKB-SubCell"/>
</dbReference>
<feature type="transmembrane region" description="Helical" evidence="7">
    <location>
        <begin position="208"/>
        <end position="231"/>
    </location>
</feature>
<feature type="transmembrane region" description="Helical" evidence="7">
    <location>
        <begin position="80"/>
        <end position="99"/>
    </location>
</feature>
<feature type="transmembrane region" description="Helical" evidence="7">
    <location>
        <begin position="12"/>
        <end position="35"/>
    </location>
</feature>
<gene>
    <name evidence="9" type="ORF">AN695_0200120</name>
</gene>
<evidence type="ECO:0000256" key="5">
    <source>
        <dbReference type="ARBA" id="ARBA00022989"/>
    </source>
</evidence>
<evidence type="ECO:0000259" key="8">
    <source>
        <dbReference type="PROSITE" id="PS50850"/>
    </source>
</evidence>
<keyword evidence="3" id="KW-1003">Cell membrane</keyword>
<keyword evidence="6 7" id="KW-0472">Membrane</keyword>
<feature type="transmembrane region" description="Helical" evidence="7">
    <location>
        <begin position="307"/>
        <end position="329"/>
    </location>
</feature>
<dbReference type="PROSITE" id="PS50850">
    <property type="entry name" value="MFS"/>
    <property type="match status" value="1"/>
</dbReference>
<feature type="domain" description="Major facilitator superfamily (MFS) profile" evidence="8">
    <location>
        <begin position="9"/>
        <end position="395"/>
    </location>
</feature>
<dbReference type="InterPro" id="IPR036259">
    <property type="entry name" value="MFS_trans_sf"/>
</dbReference>
<feature type="transmembrane region" description="Helical" evidence="7">
    <location>
        <begin position="372"/>
        <end position="391"/>
    </location>
</feature>
<keyword evidence="5 7" id="KW-1133">Transmembrane helix</keyword>
<evidence type="ECO:0000313" key="10">
    <source>
        <dbReference type="Proteomes" id="UP000050489"/>
    </source>
</evidence>
<organism evidence="9 10">
    <name type="scientific">Serratia marcescens</name>
    <dbReference type="NCBI Taxonomy" id="615"/>
    <lineage>
        <taxon>Bacteria</taxon>
        <taxon>Pseudomonadati</taxon>
        <taxon>Pseudomonadota</taxon>
        <taxon>Gammaproteobacteria</taxon>
        <taxon>Enterobacterales</taxon>
        <taxon>Yersiniaceae</taxon>
        <taxon>Serratia</taxon>
    </lineage>
</organism>
<feature type="transmembrane region" description="Helical" evidence="7">
    <location>
        <begin position="283"/>
        <end position="301"/>
    </location>
</feature>
<evidence type="ECO:0000256" key="6">
    <source>
        <dbReference type="ARBA" id="ARBA00023136"/>
    </source>
</evidence>
<dbReference type="Gene3D" id="1.20.1250.20">
    <property type="entry name" value="MFS general substrate transporter like domains"/>
    <property type="match status" value="2"/>
</dbReference>
<evidence type="ECO:0000256" key="3">
    <source>
        <dbReference type="ARBA" id="ARBA00022475"/>
    </source>
</evidence>
<dbReference type="PANTHER" id="PTHR43414">
    <property type="entry name" value="MULTIDRUG RESISTANCE PROTEIN MDTG"/>
    <property type="match status" value="1"/>
</dbReference>
<evidence type="ECO:0000256" key="4">
    <source>
        <dbReference type="ARBA" id="ARBA00022692"/>
    </source>
</evidence>
<dbReference type="InterPro" id="IPR001958">
    <property type="entry name" value="Tet-R_TetA/multi-R_MdtG-like"/>
</dbReference>
<dbReference type="AlphaFoldDB" id="A0A2F0Q4G5"/>
<dbReference type="SUPFAM" id="SSF103473">
    <property type="entry name" value="MFS general substrate transporter"/>
    <property type="match status" value="1"/>
</dbReference>
<keyword evidence="4 7" id="KW-0812">Transmembrane</keyword>
<feature type="transmembrane region" description="Helical" evidence="7">
    <location>
        <begin position="168"/>
        <end position="187"/>
    </location>
</feature>
<dbReference type="InterPro" id="IPR020846">
    <property type="entry name" value="MFS_dom"/>
</dbReference>
<evidence type="ECO:0000256" key="7">
    <source>
        <dbReference type="SAM" id="Phobius"/>
    </source>
</evidence>
<evidence type="ECO:0000256" key="1">
    <source>
        <dbReference type="ARBA" id="ARBA00004651"/>
    </source>
</evidence>
<keyword evidence="2" id="KW-0813">Transport</keyword>
<feature type="transmembrane region" description="Helical" evidence="7">
    <location>
        <begin position="251"/>
        <end position="271"/>
    </location>
</feature>
<feature type="transmembrane region" description="Helical" evidence="7">
    <location>
        <begin position="47"/>
        <end position="68"/>
    </location>
</feature>
<protein>
    <submittedName>
        <fullName evidence="9">MFS transporter</fullName>
    </submittedName>
</protein>
<dbReference type="EMBL" id="LJEX02000001">
    <property type="protein sequence ID" value="OCO91239.1"/>
    <property type="molecule type" value="Genomic_DNA"/>
</dbReference>
<comment type="subcellular location">
    <subcellularLocation>
        <location evidence="1">Cell membrane</location>
        <topology evidence="1">Multi-pass membrane protein</topology>
    </subcellularLocation>
</comment>
<feature type="transmembrane region" description="Helical" evidence="7">
    <location>
        <begin position="105"/>
        <end position="127"/>
    </location>
</feature>
<name>A0A2F0Q4G5_SERMA</name>
<feature type="transmembrane region" description="Helical" evidence="7">
    <location>
        <begin position="341"/>
        <end position="366"/>
    </location>
</feature>